<dbReference type="EMBL" id="CP030850">
    <property type="protein sequence ID" value="AXE16235.1"/>
    <property type="molecule type" value="Genomic_DNA"/>
</dbReference>
<dbReference type="EMBL" id="CP030850">
    <property type="protein sequence ID" value="AXE16290.1"/>
    <property type="molecule type" value="Genomic_DNA"/>
</dbReference>
<reference evidence="3 4" key="1">
    <citation type="submission" date="2018-07" db="EMBL/GenBank/DDBJ databases">
        <title>Genome sequencing of Runella.</title>
        <authorList>
            <person name="Baek M.-G."/>
            <person name="Yi H."/>
        </authorList>
    </citation>
    <scope>NUCLEOTIDE SEQUENCE [LARGE SCALE GENOMIC DNA]</scope>
    <source>
        <strain evidence="3 4">HYN0085</strain>
    </source>
</reference>
<dbReference type="KEGG" id="run:DR864_00385"/>
<organism evidence="3 4">
    <name type="scientific">Runella rosea</name>
    <dbReference type="NCBI Taxonomy" id="2259595"/>
    <lineage>
        <taxon>Bacteria</taxon>
        <taxon>Pseudomonadati</taxon>
        <taxon>Bacteroidota</taxon>
        <taxon>Cytophagia</taxon>
        <taxon>Cytophagales</taxon>
        <taxon>Spirosomataceae</taxon>
        <taxon>Runella</taxon>
    </lineage>
</organism>
<dbReference type="OrthoDB" id="5868871at2"/>
<gene>
    <name evidence="2" type="ORF">DR864_00110</name>
    <name evidence="3" type="ORF">DR864_00385</name>
</gene>
<sequence>MAGRPTKYNEKFADLAYSFCLLGADDAFLALEFGVDEATINRWKIKYPEFCESLKKGKAIADAKIVQSLYKRAKGFDFTERHYELKKVKAGQGEVEKEEMVCVKKVVKYIAPDPVSIIYWLNNRQPKYWKNKQPDLKPDTPDKPKPPWLTSDNLDDDGPDE</sequence>
<evidence type="ECO:0000313" key="3">
    <source>
        <dbReference type="EMBL" id="AXE16290.1"/>
    </source>
</evidence>
<proteinExistence type="predicted"/>
<keyword evidence="4" id="KW-1185">Reference proteome</keyword>
<dbReference type="Proteomes" id="UP000251993">
    <property type="component" value="Chromosome"/>
</dbReference>
<dbReference type="RefSeq" id="WP_114065056.1">
    <property type="nucleotide sequence ID" value="NZ_CP030850.1"/>
</dbReference>
<dbReference type="AlphaFoldDB" id="A0A344TCB9"/>
<evidence type="ECO:0000313" key="2">
    <source>
        <dbReference type="EMBL" id="AXE16235.1"/>
    </source>
</evidence>
<name>A0A344TCB9_9BACT</name>
<protein>
    <submittedName>
        <fullName evidence="3">Terminase</fullName>
    </submittedName>
</protein>
<evidence type="ECO:0000256" key="1">
    <source>
        <dbReference type="SAM" id="MobiDB-lite"/>
    </source>
</evidence>
<feature type="region of interest" description="Disordered" evidence="1">
    <location>
        <begin position="130"/>
        <end position="161"/>
    </location>
</feature>
<dbReference type="KEGG" id="run:DR864_00110"/>
<evidence type="ECO:0000313" key="4">
    <source>
        <dbReference type="Proteomes" id="UP000251993"/>
    </source>
</evidence>
<feature type="compositionally biased region" description="Basic and acidic residues" evidence="1">
    <location>
        <begin position="132"/>
        <end position="145"/>
    </location>
</feature>
<accession>A0A344TCB9</accession>